<feature type="non-terminal residue" evidence="1">
    <location>
        <position position="108"/>
    </location>
</feature>
<comment type="caution">
    <text evidence="1">The sequence shown here is derived from an EMBL/GenBank/DDBJ whole genome shotgun (WGS) entry which is preliminary data.</text>
</comment>
<name>X1Q172_9ZZZZ</name>
<organism evidence="1">
    <name type="scientific">marine sediment metagenome</name>
    <dbReference type="NCBI Taxonomy" id="412755"/>
    <lineage>
        <taxon>unclassified sequences</taxon>
        <taxon>metagenomes</taxon>
        <taxon>ecological metagenomes</taxon>
    </lineage>
</organism>
<proteinExistence type="predicted"/>
<evidence type="ECO:0000313" key="1">
    <source>
        <dbReference type="EMBL" id="GAI36954.1"/>
    </source>
</evidence>
<gene>
    <name evidence="1" type="ORF">S06H3_38477</name>
</gene>
<dbReference type="EMBL" id="BARV01023457">
    <property type="protein sequence ID" value="GAI36954.1"/>
    <property type="molecule type" value="Genomic_DNA"/>
</dbReference>
<sequence length="108" mass="12576">MNCEHCSLGEDDPRWACACYLFGVVKWLVETRRARHFFLVDDRLEEDLDGTIEFFEMVSEKYGSRLHFTVQTRLEIAKDIKLLEVMKKAGVRADCVGYESPINEDLRA</sequence>
<dbReference type="AlphaFoldDB" id="X1Q172"/>
<reference evidence="1" key="1">
    <citation type="journal article" date="2014" name="Front. Microbiol.">
        <title>High frequency of phylogenetically diverse reductive dehalogenase-homologous genes in deep subseafloor sedimentary metagenomes.</title>
        <authorList>
            <person name="Kawai M."/>
            <person name="Futagami T."/>
            <person name="Toyoda A."/>
            <person name="Takaki Y."/>
            <person name="Nishi S."/>
            <person name="Hori S."/>
            <person name="Arai W."/>
            <person name="Tsubouchi T."/>
            <person name="Morono Y."/>
            <person name="Uchiyama I."/>
            <person name="Ito T."/>
            <person name="Fujiyama A."/>
            <person name="Inagaki F."/>
            <person name="Takami H."/>
        </authorList>
    </citation>
    <scope>NUCLEOTIDE SEQUENCE</scope>
    <source>
        <strain evidence="1">Expedition CK06-06</strain>
    </source>
</reference>
<accession>X1Q172</accession>
<protein>
    <submittedName>
        <fullName evidence="1">Uncharacterized protein</fullName>
    </submittedName>
</protein>